<evidence type="ECO:0000256" key="1">
    <source>
        <dbReference type="SAM" id="MobiDB-lite"/>
    </source>
</evidence>
<evidence type="ECO:0000313" key="2">
    <source>
        <dbReference type="EMBL" id="BBX70099.1"/>
    </source>
</evidence>
<feature type="region of interest" description="Disordered" evidence="1">
    <location>
        <begin position="94"/>
        <end position="120"/>
    </location>
</feature>
<protein>
    <submittedName>
        <fullName evidence="2">Uncharacterized protein</fullName>
    </submittedName>
</protein>
<keyword evidence="3" id="KW-1185">Reference proteome</keyword>
<dbReference type="AlphaFoldDB" id="A0A7I7MFG0"/>
<proteinExistence type="predicted"/>
<organism evidence="2 3">
    <name type="scientific">Mycolicibacterium psychrotolerans</name>
    <dbReference type="NCBI Taxonomy" id="216929"/>
    <lineage>
        <taxon>Bacteria</taxon>
        <taxon>Bacillati</taxon>
        <taxon>Actinomycetota</taxon>
        <taxon>Actinomycetes</taxon>
        <taxon>Mycobacteriales</taxon>
        <taxon>Mycobacteriaceae</taxon>
        <taxon>Mycolicibacterium</taxon>
    </lineage>
</organism>
<dbReference type="Proteomes" id="UP000466514">
    <property type="component" value="Chromosome"/>
</dbReference>
<name>A0A7I7MFG0_9MYCO</name>
<dbReference type="EMBL" id="AP022574">
    <property type="protein sequence ID" value="BBX70099.1"/>
    <property type="molecule type" value="Genomic_DNA"/>
</dbReference>
<dbReference type="RefSeq" id="WP_163723447.1">
    <property type="nucleotide sequence ID" value="NZ_AP022574.1"/>
</dbReference>
<gene>
    <name evidence="2" type="ORF">MPSYJ_35600</name>
</gene>
<accession>A0A7I7MFG0</accession>
<evidence type="ECO:0000313" key="3">
    <source>
        <dbReference type="Proteomes" id="UP000466514"/>
    </source>
</evidence>
<dbReference type="KEGG" id="mpsc:MPSYJ_35600"/>
<reference evidence="2 3" key="1">
    <citation type="journal article" date="2019" name="Emerg. Microbes Infect.">
        <title>Comprehensive subspecies identification of 175 nontuberculous mycobacteria species based on 7547 genomic profiles.</title>
        <authorList>
            <person name="Matsumoto Y."/>
            <person name="Kinjo T."/>
            <person name="Motooka D."/>
            <person name="Nabeya D."/>
            <person name="Jung N."/>
            <person name="Uechi K."/>
            <person name="Horii T."/>
            <person name="Iida T."/>
            <person name="Fujita J."/>
            <person name="Nakamura S."/>
        </authorList>
    </citation>
    <scope>NUCLEOTIDE SEQUENCE [LARGE SCALE GENOMIC DNA]</scope>
    <source>
        <strain evidence="2 3">JCM 13323</strain>
    </source>
</reference>
<sequence length="120" mass="13335">MVRRSREAETLLGELESELARSSEAAGVTLSWTPAERQHLDMIASTVDRRVHLQGRYNTTDPLDAKNLCRYSTEIRLCDALVSRLLGKVSTDVAPPMSQRSRRAQHAALSRWARDSGATG</sequence>